<dbReference type="Pfam" id="PF12679">
    <property type="entry name" value="ABC2_membrane_2"/>
    <property type="match status" value="1"/>
</dbReference>
<name>A0A5C8NXZ1_9BACI</name>
<feature type="transmembrane region" description="Helical" evidence="1">
    <location>
        <begin position="131"/>
        <end position="155"/>
    </location>
</feature>
<dbReference type="GO" id="GO:0005886">
    <property type="term" value="C:plasma membrane"/>
    <property type="evidence" value="ECO:0007669"/>
    <property type="project" value="UniProtKB-SubCell"/>
</dbReference>
<evidence type="ECO:0000256" key="1">
    <source>
        <dbReference type="SAM" id="Phobius"/>
    </source>
</evidence>
<feature type="transmembrane region" description="Helical" evidence="1">
    <location>
        <begin position="99"/>
        <end position="119"/>
    </location>
</feature>
<keyword evidence="1" id="KW-1133">Transmembrane helix</keyword>
<comment type="caution">
    <text evidence="2">The sequence shown here is derived from an EMBL/GenBank/DDBJ whole genome shotgun (WGS) entry which is preliminary data.</text>
</comment>
<evidence type="ECO:0000313" key="3">
    <source>
        <dbReference type="Proteomes" id="UP000321574"/>
    </source>
</evidence>
<dbReference type="PANTHER" id="PTHR43471">
    <property type="entry name" value="ABC TRANSPORTER PERMEASE"/>
    <property type="match status" value="1"/>
</dbReference>
<feature type="transmembrane region" description="Helical" evidence="1">
    <location>
        <begin position="167"/>
        <end position="189"/>
    </location>
</feature>
<organism evidence="2 3">
    <name type="scientific">Cerasibacillus terrae</name>
    <dbReference type="NCBI Taxonomy" id="2498845"/>
    <lineage>
        <taxon>Bacteria</taxon>
        <taxon>Bacillati</taxon>
        <taxon>Bacillota</taxon>
        <taxon>Bacilli</taxon>
        <taxon>Bacillales</taxon>
        <taxon>Bacillaceae</taxon>
        <taxon>Cerasibacillus</taxon>
    </lineage>
</organism>
<dbReference type="EMBL" id="VDUW01000003">
    <property type="protein sequence ID" value="TXL65843.1"/>
    <property type="molecule type" value="Genomic_DNA"/>
</dbReference>
<dbReference type="GO" id="GO:0140359">
    <property type="term" value="F:ABC-type transporter activity"/>
    <property type="evidence" value="ECO:0007669"/>
    <property type="project" value="InterPro"/>
</dbReference>
<dbReference type="OrthoDB" id="2932044at2"/>
<keyword evidence="3" id="KW-1185">Reference proteome</keyword>
<feature type="transmembrane region" description="Helical" evidence="1">
    <location>
        <begin position="233"/>
        <end position="258"/>
    </location>
</feature>
<protein>
    <submittedName>
        <fullName evidence="2">Copper ABC transporter permease</fullName>
    </submittedName>
</protein>
<reference evidence="2 3" key="1">
    <citation type="submission" date="2019-06" db="EMBL/GenBank/DDBJ databases">
        <title>Cerasibacillus sp. nov., isolated from maize field.</title>
        <authorList>
            <person name="Lin S.-Y."/>
            <person name="Tsai C.-F."/>
            <person name="Young C.-C."/>
        </authorList>
    </citation>
    <scope>NUCLEOTIDE SEQUENCE [LARGE SCALE GENOMIC DNA]</scope>
    <source>
        <strain evidence="2 3">CC-CFT480</strain>
    </source>
</reference>
<keyword evidence="1" id="KW-0472">Membrane</keyword>
<dbReference type="RefSeq" id="WP_147666513.1">
    <property type="nucleotide sequence ID" value="NZ_VDUW01000003.1"/>
</dbReference>
<feature type="transmembrane region" description="Helical" evidence="1">
    <location>
        <begin position="55"/>
        <end position="72"/>
    </location>
</feature>
<proteinExistence type="predicted"/>
<dbReference type="AlphaFoldDB" id="A0A5C8NXZ1"/>
<keyword evidence="1" id="KW-0812">Transmembrane</keyword>
<evidence type="ECO:0000313" key="2">
    <source>
        <dbReference type="EMBL" id="TXL65843.1"/>
    </source>
</evidence>
<sequence>MAYIWKEGLEQARGKGLWLGLGVLMLASIFIIAEARSFPADLGFEAMLLSLFDTNMYLVPLFSLFLASFSMFQEKEMKTAMILLTKKESNWTYILKKSLAVQIVITSAFIGAYFVLALFMKGFLAFHLQSFLHFLLITIVFLLIFNQIGVFLGTVCKTKMQLVGANILIWFVIVFLVDLVFLYFLPAITFDNLRLFSWIYFLDPIHTMRFYLETKLNLFGLSHMSRLMEKFVFMAPWKFLAINAFLWPTLFYFLSVFIKSGGTRQN</sequence>
<gene>
    <name evidence="2" type="ORF">FHP05_06925</name>
</gene>
<accession>A0A5C8NXZ1</accession>
<dbReference type="Proteomes" id="UP000321574">
    <property type="component" value="Unassembled WGS sequence"/>
</dbReference>
<feature type="transmembrane region" description="Helical" evidence="1">
    <location>
        <begin position="16"/>
        <end position="35"/>
    </location>
</feature>